<dbReference type="PANTHER" id="PTHR13720:SF13">
    <property type="entry name" value="CILIA- AND FLAGELLA-ASSOCIATED PROTEIN 251"/>
    <property type="match status" value="1"/>
</dbReference>
<keyword evidence="7" id="KW-1185">Reference proteome</keyword>
<keyword evidence="6" id="KW-0418">Kinase</keyword>
<dbReference type="InterPro" id="IPR001680">
    <property type="entry name" value="WD40_rpt"/>
</dbReference>
<dbReference type="PANTHER" id="PTHR13720">
    <property type="entry name" value="WD-40 REPEAT PROTEIN"/>
    <property type="match status" value="1"/>
</dbReference>
<dbReference type="InterPro" id="IPR015943">
    <property type="entry name" value="WD40/YVTN_repeat-like_dom_sf"/>
</dbReference>
<dbReference type="GO" id="GO:0031514">
    <property type="term" value="C:motile cilium"/>
    <property type="evidence" value="ECO:0007669"/>
    <property type="project" value="TreeGrafter"/>
</dbReference>
<proteinExistence type="predicted"/>
<dbReference type="InterPro" id="IPR011992">
    <property type="entry name" value="EF-hand-dom_pair"/>
</dbReference>
<dbReference type="OrthoDB" id="6424303at2759"/>
<comment type="caution">
    <text evidence="6">The sequence shown here is derived from an EMBL/GenBank/DDBJ whole genome shotgun (WGS) entry which is preliminary data.</text>
</comment>
<evidence type="ECO:0000313" key="6">
    <source>
        <dbReference type="EMBL" id="GFR08061.1"/>
    </source>
</evidence>
<reference evidence="6" key="1">
    <citation type="submission" date="2020-07" db="EMBL/GenBank/DDBJ databases">
        <title>Multicomponent nature underlies the extraordinary mechanical properties of spider dragline silk.</title>
        <authorList>
            <person name="Kono N."/>
            <person name="Nakamura H."/>
            <person name="Mori M."/>
            <person name="Yoshida Y."/>
            <person name="Ohtoshi R."/>
            <person name="Malay A.D."/>
            <person name="Moran D.A.P."/>
            <person name="Tomita M."/>
            <person name="Numata K."/>
            <person name="Arakawa K."/>
        </authorList>
    </citation>
    <scope>NUCLEOTIDE SEQUENCE</scope>
</reference>
<keyword evidence="4" id="KW-0966">Cell projection</keyword>
<dbReference type="GO" id="GO:0016301">
    <property type="term" value="F:kinase activity"/>
    <property type="evidence" value="ECO:0007669"/>
    <property type="project" value="UniProtKB-KW"/>
</dbReference>
<keyword evidence="3" id="KW-0677">Repeat</keyword>
<dbReference type="InterPro" id="IPR036322">
    <property type="entry name" value="WD40_repeat_dom_sf"/>
</dbReference>
<evidence type="ECO:0000256" key="4">
    <source>
        <dbReference type="ARBA" id="ARBA00023273"/>
    </source>
</evidence>
<dbReference type="Gene3D" id="2.130.10.10">
    <property type="entry name" value="YVTN repeat-like/Quinoprotein amine dehydrogenase"/>
    <property type="match status" value="2"/>
</dbReference>
<evidence type="ECO:0000256" key="5">
    <source>
        <dbReference type="ARBA" id="ARBA00040994"/>
    </source>
</evidence>
<dbReference type="SMART" id="SM00320">
    <property type="entry name" value="WD40"/>
    <property type="match status" value="8"/>
</dbReference>
<keyword evidence="2" id="KW-0853">WD repeat</keyword>
<dbReference type="SUPFAM" id="SSF50998">
    <property type="entry name" value="Quinoprotein alcohol dehydrogenase-like"/>
    <property type="match status" value="1"/>
</dbReference>
<dbReference type="AlphaFoldDB" id="A0A8X6JIN2"/>
<name>A0A8X6JIN2_TRICU</name>
<evidence type="ECO:0000256" key="3">
    <source>
        <dbReference type="ARBA" id="ARBA00022737"/>
    </source>
</evidence>
<organism evidence="6 7">
    <name type="scientific">Trichonephila clavata</name>
    <name type="common">Joro spider</name>
    <name type="synonym">Nephila clavata</name>
    <dbReference type="NCBI Taxonomy" id="2740835"/>
    <lineage>
        <taxon>Eukaryota</taxon>
        <taxon>Metazoa</taxon>
        <taxon>Ecdysozoa</taxon>
        <taxon>Arthropoda</taxon>
        <taxon>Chelicerata</taxon>
        <taxon>Arachnida</taxon>
        <taxon>Araneae</taxon>
        <taxon>Araneomorphae</taxon>
        <taxon>Entelegynae</taxon>
        <taxon>Araneoidea</taxon>
        <taxon>Nephilidae</taxon>
        <taxon>Trichonephila</taxon>
    </lineage>
</organism>
<evidence type="ECO:0000256" key="1">
    <source>
        <dbReference type="ARBA" id="ARBA00004138"/>
    </source>
</evidence>
<dbReference type="InterPro" id="IPR050630">
    <property type="entry name" value="WD_repeat_EMAP"/>
</dbReference>
<dbReference type="SUPFAM" id="SSF47473">
    <property type="entry name" value="EF-hand"/>
    <property type="match status" value="1"/>
</dbReference>
<dbReference type="EMBL" id="BMAO01006367">
    <property type="protein sequence ID" value="GFR08061.1"/>
    <property type="molecule type" value="Genomic_DNA"/>
</dbReference>
<evidence type="ECO:0000313" key="7">
    <source>
        <dbReference type="Proteomes" id="UP000887116"/>
    </source>
</evidence>
<dbReference type="InterPro" id="IPR011047">
    <property type="entry name" value="Quinoprotein_ADH-like_sf"/>
</dbReference>
<gene>
    <name evidence="6" type="primary">DR999_PMT02510</name>
    <name evidence="6" type="ORF">TNCT_205081</name>
</gene>
<dbReference type="Proteomes" id="UP000887116">
    <property type="component" value="Unassembled WGS sequence"/>
</dbReference>
<dbReference type="SUPFAM" id="SSF50978">
    <property type="entry name" value="WD40 repeat-like"/>
    <property type="match status" value="1"/>
</dbReference>
<accession>A0A8X6JIN2</accession>
<protein>
    <recommendedName>
        <fullName evidence="5">Cilia- and flagella-associated protein 251</fullName>
    </recommendedName>
</protein>
<evidence type="ECO:0000256" key="2">
    <source>
        <dbReference type="ARBA" id="ARBA00022574"/>
    </source>
</evidence>
<comment type="subcellular location">
    <subcellularLocation>
        <location evidence="1">Cell projection</location>
        <location evidence="1">Cilium</location>
    </subcellularLocation>
</comment>
<sequence length="998" mass="113269">MEENLSHVISHVNKNLPKKVDELYPFKLHWVFGHDTKVIPINISSATIKGIIFASGAVGVCYDWVKKSQIMLLGHVSNIISIATTPSKTYLASADSGPENSLIVWHAKTGKIVFIVPGYFLDGVKWMCFSSNDNILLTLSGGIPQVLSLWNWKTKEMLPFCTYSFNEKESFQHFASFHTKDSSHFISCSKKDVTFFKLDNNRIIKSVLSLDSLYDEKACKQAGDFTQTIFSPVSPLAITGTTKGKVILWGRPLYFKEKTTQSIKSVLTIDPTQRICLRMLQAFTSHCAITCLGICENLIVVGTSESQVCFFNETFQLLWSIKVPGNSITAVSFNFRPKFSFKQAVLKAFGRKLKKESPFERNDFIVCTDDGYAGYVRISSSEITDVLSGTAYAVKSVVVHPTKPYIYFGDYNGGLQKWNYDTKVLMNNDLLEESGKVVGLSIDSNGNYVACAMLDGKIAIFDAASFAAKPCFTAEVGHRLTMIKFSPDPQHLLVIDETAHVSRYQLHLIVSSEVYQMMSKDKVPPEEPVWQYNGKSHQHRGKIIDCMFNNPSKGGNLYFYTLGEDRIIIQYNITNSRSMEIEVTLRMTLDNVPVCMCWYPLYDLNTSIAVINVNGRMCVYNLEDEVMIKSIYLPLYEEPVKRILLLEHPLYVQESMKQSENSFLKQYFIFSTSNSIGLCKYPIDGNPNASLALSTHPNGINSFVTNQEQTILFTAGNKDSWIYAYEINLMALLETENNGGSGLDAFKSFFPKSEDPEEMKRRLIYSVYSLESEIKMLQLGTDEEFVLKGEIPVNCLEYVMSTLGCFLSLEELQLMLNDINFENKYLHGGKKSTLNCLEIMKLYVNYYPKNPLTKELISHAFKEILSSEEDPDQISKERFLDILQSSGLPLQENELISIIKCLKNAKYALPSTDEKILDKNTSYLTKPKDLKEDESIIPKVITEKVFFQDILCMEEPKEDLSGYVLKREDLKLREKDPKLDDFLFAIEENNMLQDFDEV</sequence>
<keyword evidence="6" id="KW-0808">Transferase</keyword>